<evidence type="ECO:0000256" key="4">
    <source>
        <dbReference type="ARBA" id="ARBA00022630"/>
    </source>
</evidence>
<dbReference type="Proteomes" id="UP000523139">
    <property type="component" value="Unassembled WGS sequence"/>
</dbReference>
<dbReference type="PANTHER" id="PTHR48467">
    <property type="entry name" value="GLUTAMATE SYNTHASE 1 [NADH], CHLOROPLASTIC-LIKE"/>
    <property type="match status" value="1"/>
</dbReference>
<dbReference type="EMBL" id="JABAHY010000023">
    <property type="protein sequence ID" value="NLS11104.1"/>
    <property type="molecule type" value="Genomic_DNA"/>
</dbReference>
<evidence type="ECO:0000256" key="2">
    <source>
        <dbReference type="ARBA" id="ARBA00008312"/>
    </source>
</evidence>
<feature type="binding site" evidence="10">
    <location>
        <begin position="243"/>
        <end position="244"/>
    </location>
    <ligand>
        <name>NADP(+)</name>
        <dbReference type="ChEBI" id="CHEBI:58349"/>
    </ligand>
</feature>
<dbReference type="PIRSF" id="PIRSF000362">
    <property type="entry name" value="FNR"/>
    <property type="match status" value="1"/>
</dbReference>
<dbReference type="InterPro" id="IPR036188">
    <property type="entry name" value="FAD/NAD-bd_sf"/>
</dbReference>
<accession>A0A7X8TM37</accession>
<dbReference type="GO" id="GO:0004324">
    <property type="term" value="F:ferredoxin-NADP+ reductase activity"/>
    <property type="evidence" value="ECO:0007669"/>
    <property type="project" value="UniProtKB-EC"/>
</dbReference>
<feature type="binding site" evidence="10">
    <location>
        <position position="255"/>
    </location>
    <ligand>
        <name>NADP(+)</name>
        <dbReference type="ChEBI" id="CHEBI:58349"/>
    </ligand>
</feature>
<comment type="caution">
    <text evidence="12">The sequence shown here is derived from an EMBL/GenBank/DDBJ whole genome shotgun (WGS) entry which is preliminary data.</text>
</comment>
<evidence type="ECO:0000313" key="13">
    <source>
        <dbReference type="Proteomes" id="UP000523139"/>
    </source>
</evidence>
<sequence length="513" mass="56999">MGGCYSVDLKRRLIRHTDLWQFSPPGKVPGGVLVERNPRSVSETFSSRPVRVAVVGAGPAGVYASDILAKAQKKHDLRFSIDLFDRYPAPFGLIRYGVAPDHPRIKGIIKALHKVMDRGDIRLLGNVDIGTDLSIEDLRSHYDAVIFATGAIKDADLNIPGVELEGSYGAADFVSWYDGHPDYPRDWPLEAEQIAVIGNGNVALDVARVLSKHAEDLLTTEIPDNVYRELEKSPVSDVHVFGRRGPAQVKFTPLELRELSHSRDVDIVLDEEDFDFDEASDEAIKSNNQIKTMVNTLTNWLIEQEERTEEASRRLHLHFLHQPVEILEGKNEDGSGTGKVAGIRFERMELDGTGNVKGTGEYLDYEVQAVYRAIGYFGSEVSGIPFDDKRGVILNEAGRVLDEEGRHIPGTYATGWIKRGPVGLIGHTKGDAMETIDCLISDIENLPEAESPDEQAIVDLLESRGVEYTTWEGWLKLDEHELQLGQKATASGSVERERVKVVPREDMVQISRA</sequence>
<feature type="binding site" evidence="9">
    <location>
        <position position="129"/>
    </location>
    <ligand>
        <name>FAD</name>
        <dbReference type="ChEBI" id="CHEBI:57692"/>
    </ligand>
</feature>
<evidence type="ECO:0000256" key="5">
    <source>
        <dbReference type="ARBA" id="ARBA00022827"/>
    </source>
</evidence>
<feature type="binding site" evidence="10">
    <location>
        <begin position="199"/>
        <end position="202"/>
    </location>
    <ligand>
        <name>NADP(+)</name>
        <dbReference type="ChEBI" id="CHEBI:58349"/>
    </ligand>
</feature>
<evidence type="ECO:0000259" key="11">
    <source>
        <dbReference type="Pfam" id="PF07992"/>
    </source>
</evidence>
<evidence type="ECO:0000256" key="6">
    <source>
        <dbReference type="ARBA" id="ARBA00022857"/>
    </source>
</evidence>
<name>A0A7X8TM37_9MICC</name>
<evidence type="ECO:0000256" key="3">
    <source>
        <dbReference type="ARBA" id="ARBA00013223"/>
    </source>
</evidence>
<dbReference type="Gene3D" id="3.40.50.720">
    <property type="entry name" value="NAD(P)-binding Rossmann-like Domain"/>
    <property type="match status" value="1"/>
</dbReference>
<dbReference type="PANTHER" id="PTHR48467:SF1">
    <property type="entry name" value="GLUTAMATE SYNTHASE 1 [NADH], CHLOROPLASTIC-LIKE"/>
    <property type="match status" value="1"/>
</dbReference>
<feature type="binding site" evidence="10">
    <location>
        <position position="423"/>
    </location>
    <ligand>
        <name>NADP(+)</name>
        <dbReference type="ChEBI" id="CHEBI:58349"/>
    </ligand>
</feature>
<dbReference type="Gene3D" id="3.50.50.60">
    <property type="entry name" value="FAD/NAD(P)-binding domain"/>
    <property type="match status" value="1"/>
</dbReference>
<keyword evidence="13" id="KW-1185">Reference proteome</keyword>
<feature type="binding site" evidence="9">
    <location>
        <position position="93"/>
    </location>
    <ligand>
        <name>FAD</name>
        <dbReference type="ChEBI" id="CHEBI:57692"/>
    </ligand>
</feature>
<evidence type="ECO:0000256" key="7">
    <source>
        <dbReference type="ARBA" id="ARBA00023002"/>
    </source>
</evidence>
<comment type="catalytic activity">
    <reaction evidence="8">
        <text>2 reduced [2Fe-2S]-[ferredoxin] + NADP(+) + H(+) = 2 oxidized [2Fe-2S]-[ferredoxin] + NADPH</text>
        <dbReference type="Rhea" id="RHEA:20125"/>
        <dbReference type="Rhea" id="RHEA-COMP:10000"/>
        <dbReference type="Rhea" id="RHEA-COMP:10001"/>
        <dbReference type="ChEBI" id="CHEBI:15378"/>
        <dbReference type="ChEBI" id="CHEBI:33737"/>
        <dbReference type="ChEBI" id="CHEBI:33738"/>
        <dbReference type="ChEBI" id="CHEBI:57783"/>
        <dbReference type="ChEBI" id="CHEBI:58349"/>
        <dbReference type="EC" id="1.18.1.2"/>
    </reaction>
</comment>
<evidence type="ECO:0000256" key="1">
    <source>
        <dbReference type="ARBA" id="ARBA00001974"/>
    </source>
</evidence>
<evidence type="ECO:0000313" key="12">
    <source>
        <dbReference type="EMBL" id="NLS11104.1"/>
    </source>
</evidence>
<comment type="similarity">
    <text evidence="2">Belongs to the ferredoxin--NADP reductase type 1 family.</text>
</comment>
<organism evidence="12 13">
    <name type="scientific">Nesterenkonia sedimenti</name>
    <dbReference type="NCBI Taxonomy" id="1463632"/>
    <lineage>
        <taxon>Bacteria</taxon>
        <taxon>Bacillati</taxon>
        <taxon>Actinomycetota</taxon>
        <taxon>Actinomycetes</taxon>
        <taxon>Micrococcales</taxon>
        <taxon>Micrococcaceae</taxon>
        <taxon>Nesterenkonia</taxon>
    </lineage>
</organism>
<keyword evidence="4" id="KW-0285">Flavoprotein</keyword>
<keyword evidence="5 9" id="KW-0274">FAD</keyword>
<gene>
    <name evidence="12" type="ORF">HGQ17_14080</name>
</gene>
<evidence type="ECO:0000256" key="8">
    <source>
        <dbReference type="ARBA" id="ARBA00047776"/>
    </source>
</evidence>
<comment type="cofactor">
    <cofactor evidence="1 9">
        <name>FAD</name>
        <dbReference type="ChEBI" id="CHEBI:57692"/>
    </cofactor>
</comment>
<feature type="binding site" evidence="9">
    <location>
        <position position="60"/>
    </location>
    <ligand>
        <name>FAD</name>
        <dbReference type="ChEBI" id="CHEBI:57692"/>
    </ligand>
</feature>
<keyword evidence="6 10" id="KW-0521">NADP</keyword>
<dbReference type="AlphaFoldDB" id="A0A7X8TM37"/>
<dbReference type="SUPFAM" id="SSF51971">
    <property type="entry name" value="Nucleotide-binding domain"/>
    <property type="match status" value="2"/>
</dbReference>
<keyword evidence="7" id="KW-0560">Oxidoreductase</keyword>
<feature type="binding site" evidence="9">
    <location>
        <begin position="423"/>
        <end position="425"/>
    </location>
    <ligand>
        <name>FAD</name>
        <dbReference type="ChEBI" id="CHEBI:57692"/>
    </ligand>
</feature>
<dbReference type="InterPro" id="IPR023753">
    <property type="entry name" value="FAD/NAD-binding_dom"/>
</dbReference>
<protein>
    <recommendedName>
        <fullName evidence="3">ferredoxin--NADP(+) reductase</fullName>
        <ecNumber evidence="3">1.18.1.2</ecNumber>
    </recommendedName>
</protein>
<reference evidence="12 13" key="1">
    <citation type="submission" date="2020-04" db="EMBL/GenBank/DDBJ databases">
        <title>Nesterenkonia sp. nov., isolated from marine sediment.</title>
        <authorList>
            <person name="Zhang G."/>
        </authorList>
    </citation>
    <scope>NUCLEOTIDE SEQUENCE [LARGE SCALE GENOMIC DNA]</scope>
    <source>
        <strain evidence="12 13">MY13</strain>
    </source>
</reference>
<evidence type="ECO:0000256" key="10">
    <source>
        <dbReference type="PIRSR" id="PIRSR000362-2"/>
    </source>
</evidence>
<dbReference type="Pfam" id="PF07992">
    <property type="entry name" value="Pyr_redox_2"/>
    <property type="match status" value="1"/>
</dbReference>
<dbReference type="InterPro" id="IPR055275">
    <property type="entry name" value="Ferredox_Rdtase"/>
</dbReference>
<proteinExistence type="inferred from homology"/>
<dbReference type="EC" id="1.18.1.2" evidence="3"/>
<evidence type="ECO:0000256" key="9">
    <source>
        <dbReference type="PIRSR" id="PIRSR000362-1"/>
    </source>
</evidence>
<dbReference type="InterPro" id="IPR021163">
    <property type="entry name" value="Ferredox_Rdtase_adrenod"/>
</dbReference>
<dbReference type="PRINTS" id="PR00419">
    <property type="entry name" value="ADXRDTASE"/>
</dbReference>
<feature type="domain" description="FAD/NAD(P)-binding" evidence="11">
    <location>
        <begin position="51"/>
        <end position="231"/>
    </location>
</feature>
<feature type="binding site" evidence="9">
    <location>
        <position position="416"/>
    </location>
    <ligand>
        <name>FAD</name>
        <dbReference type="ChEBI" id="CHEBI:57692"/>
    </ligand>
</feature>